<gene>
    <name evidence="2" type="ORF">AALO17_05890</name>
</gene>
<accession>A0A140DSU6</accession>
<evidence type="ECO:0008006" key="4">
    <source>
        <dbReference type="Google" id="ProtNLM"/>
    </source>
</evidence>
<keyword evidence="3" id="KW-1185">Reference proteome</keyword>
<reference evidence="2 3" key="1">
    <citation type="journal article" date="2016" name="Gut Pathog.">
        <title>Whole genome sequencing of "Faecalibaculum rodentium" ALO17, isolated from C57BL/6J laboratory mouse feces.</title>
        <authorList>
            <person name="Lim S."/>
            <person name="Chang D.H."/>
            <person name="Ahn S."/>
            <person name="Kim B.C."/>
        </authorList>
    </citation>
    <scope>NUCLEOTIDE SEQUENCE [LARGE SCALE GENOMIC DNA]</scope>
    <source>
        <strain evidence="2 3">Alo17</strain>
    </source>
</reference>
<feature type="transmembrane region" description="Helical" evidence="1">
    <location>
        <begin position="12"/>
        <end position="34"/>
    </location>
</feature>
<dbReference type="STRING" id="1702221.AALO17_05890"/>
<keyword evidence="1" id="KW-0472">Membrane</keyword>
<keyword evidence="1" id="KW-0812">Transmembrane</keyword>
<dbReference type="AlphaFoldDB" id="A0A140DSU6"/>
<dbReference type="GO" id="GO:0005886">
    <property type="term" value="C:plasma membrane"/>
    <property type="evidence" value="ECO:0007669"/>
    <property type="project" value="TreeGrafter"/>
</dbReference>
<protein>
    <recommendedName>
        <fullName evidence="4">Acid-resistance membrane protein</fullName>
    </recommendedName>
</protein>
<evidence type="ECO:0000313" key="3">
    <source>
        <dbReference type="Proteomes" id="UP000069771"/>
    </source>
</evidence>
<organism evidence="2 3">
    <name type="scientific">Faecalibaculum rodentium</name>
    <dbReference type="NCBI Taxonomy" id="1702221"/>
    <lineage>
        <taxon>Bacteria</taxon>
        <taxon>Bacillati</taxon>
        <taxon>Bacillota</taxon>
        <taxon>Erysipelotrichia</taxon>
        <taxon>Erysipelotrichales</taxon>
        <taxon>Erysipelotrichaceae</taxon>
        <taxon>Faecalibaculum</taxon>
    </lineage>
</organism>
<dbReference type="RefSeq" id="WP_067555211.1">
    <property type="nucleotide sequence ID" value="NZ_CAJTBG010000054.1"/>
</dbReference>
<name>A0A140DSU6_9FIRM</name>
<evidence type="ECO:0000256" key="1">
    <source>
        <dbReference type="SAM" id="Phobius"/>
    </source>
</evidence>
<dbReference type="Proteomes" id="UP000069771">
    <property type="component" value="Chromosome"/>
</dbReference>
<keyword evidence="1" id="KW-1133">Transmembrane helix</keyword>
<evidence type="ECO:0000313" key="2">
    <source>
        <dbReference type="EMBL" id="AMK53723.1"/>
    </source>
</evidence>
<dbReference type="InterPro" id="IPR005325">
    <property type="entry name" value="DUF308_memb"/>
</dbReference>
<feature type="transmembrane region" description="Helical" evidence="1">
    <location>
        <begin position="65"/>
        <end position="85"/>
    </location>
</feature>
<feature type="transmembrane region" description="Helical" evidence="1">
    <location>
        <begin position="40"/>
        <end position="58"/>
    </location>
</feature>
<feature type="transmembrane region" description="Helical" evidence="1">
    <location>
        <begin position="120"/>
        <end position="143"/>
    </location>
</feature>
<dbReference type="InterPro" id="IPR052712">
    <property type="entry name" value="Acid_resist_chaperone_HdeD"/>
</dbReference>
<dbReference type="PANTHER" id="PTHR34989">
    <property type="entry name" value="PROTEIN HDED"/>
    <property type="match status" value="1"/>
</dbReference>
<dbReference type="PANTHER" id="PTHR34989:SF1">
    <property type="entry name" value="PROTEIN HDED"/>
    <property type="match status" value="1"/>
</dbReference>
<dbReference type="KEGG" id="fro:AALO17_05890"/>
<dbReference type="Pfam" id="PF03729">
    <property type="entry name" value="DUF308"/>
    <property type="match status" value="1"/>
</dbReference>
<feature type="transmembrane region" description="Helical" evidence="1">
    <location>
        <begin position="149"/>
        <end position="170"/>
    </location>
</feature>
<dbReference type="EMBL" id="CP011391">
    <property type="protein sequence ID" value="AMK53723.1"/>
    <property type="molecule type" value="Genomic_DNA"/>
</dbReference>
<dbReference type="OrthoDB" id="1651446at2"/>
<sequence>MQRLFNTGDGQTRLLALVYFVFGILLCFFASSILVTATRILGGCLALYGALQLYLFYAGRQKGTATGTQLCIGVATVLFGLIFVISPESLISIFPVAGAIILIVNSLIQMQKAFQLRDYGCEGWTMTLIFAVVLLVAGAIILLRPVQTASFILQIVGISLMAEAIMMFWSQHEIDKYMPRGSRES</sequence>
<feature type="transmembrane region" description="Helical" evidence="1">
    <location>
        <begin position="91"/>
        <end position="108"/>
    </location>
</feature>
<proteinExistence type="predicted"/>
<dbReference type="GeneID" id="78477416"/>